<dbReference type="OrthoDB" id="1364128at2"/>
<dbReference type="Gene3D" id="3.30.530.20">
    <property type="match status" value="1"/>
</dbReference>
<dbReference type="AlphaFoldDB" id="A0A844ZB24"/>
<dbReference type="InterPro" id="IPR019587">
    <property type="entry name" value="Polyketide_cyclase/dehydratase"/>
</dbReference>
<accession>A0A844ZB24</accession>
<protein>
    <submittedName>
        <fullName evidence="1">SRPBCC family protein</fullName>
    </submittedName>
</protein>
<keyword evidence="2" id="KW-1185">Reference proteome</keyword>
<dbReference type="Proteomes" id="UP000460290">
    <property type="component" value="Unassembled WGS sequence"/>
</dbReference>
<evidence type="ECO:0000313" key="2">
    <source>
        <dbReference type="Proteomes" id="UP000460290"/>
    </source>
</evidence>
<name>A0A844ZB24_9SPHN</name>
<gene>
    <name evidence="1" type="ORF">GRI35_12000</name>
</gene>
<comment type="caution">
    <text evidence="1">The sequence shown here is derived from an EMBL/GenBank/DDBJ whole genome shotgun (WGS) entry which is preliminary data.</text>
</comment>
<dbReference type="EMBL" id="WTYZ01000001">
    <property type="protein sequence ID" value="MXO84090.1"/>
    <property type="molecule type" value="Genomic_DNA"/>
</dbReference>
<sequence length="131" mass="14650">MATIWREQEMHCNAREAWDAIADVSALHVRVAPGLVKDTQYDPKTKIRIVTFEDGNVLKEQMVGSDPDNMRIAWTASSEDWEHHNAGLQVHDMGNGHCKVRWTADFWPDSVAEGFGPMMEAGLAAMKGVVE</sequence>
<dbReference type="SUPFAM" id="SSF55961">
    <property type="entry name" value="Bet v1-like"/>
    <property type="match status" value="1"/>
</dbReference>
<dbReference type="RefSeq" id="WP_160614371.1">
    <property type="nucleotide sequence ID" value="NZ_JAUFQM010000001.1"/>
</dbReference>
<reference evidence="1 2" key="1">
    <citation type="submission" date="2019-12" db="EMBL/GenBank/DDBJ databases">
        <title>Genomic-based taxomic classification of the family Erythrobacteraceae.</title>
        <authorList>
            <person name="Xu L."/>
        </authorList>
    </citation>
    <scope>NUCLEOTIDE SEQUENCE [LARGE SCALE GENOMIC DNA]</scope>
    <source>
        <strain evidence="1 2">KCTC 42006</strain>
    </source>
</reference>
<dbReference type="CDD" id="cd07821">
    <property type="entry name" value="PYR_PYL_RCAR_like"/>
    <property type="match status" value="1"/>
</dbReference>
<dbReference type="InterPro" id="IPR023393">
    <property type="entry name" value="START-like_dom_sf"/>
</dbReference>
<dbReference type="Pfam" id="PF10604">
    <property type="entry name" value="Polyketide_cyc2"/>
    <property type="match status" value="1"/>
</dbReference>
<organism evidence="1 2">
    <name type="scientific">Pontixanthobacter aestiaquae</name>
    <dbReference type="NCBI Taxonomy" id="1509367"/>
    <lineage>
        <taxon>Bacteria</taxon>
        <taxon>Pseudomonadati</taxon>
        <taxon>Pseudomonadota</taxon>
        <taxon>Alphaproteobacteria</taxon>
        <taxon>Sphingomonadales</taxon>
        <taxon>Erythrobacteraceae</taxon>
        <taxon>Pontixanthobacter</taxon>
    </lineage>
</organism>
<proteinExistence type="predicted"/>
<evidence type="ECO:0000313" key="1">
    <source>
        <dbReference type="EMBL" id="MXO84090.1"/>
    </source>
</evidence>